<dbReference type="InterPro" id="IPR052356">
    <property type="entry name" value="Thiol_S-MT"/>
</dbReference>
<dbReference type="GO" id="GO:0008757">
    <property type="term" value="F:S-adenosylmethionine-dependent methyltransferase activity"/>
    <property type="evidence" value="ECO:0007669"/>
    <property type="project" value="InterPro"/>
</dbReference>
<dbReference type="PANTHER" id="PTHR45036">
    <property type="entry name" value="METHYLTRANSFERASE LIKE 7B"/>
    <property type="match status" value="1"/>
</dbReference>
<dbReference type="EMBL" id="HBEN01005243">
    <property type="protein sequence ID" value="CAD8436716.1"/>
    <property type="molecule type" value="Transcribed_RNA"/>
</dbReference>
<evidence type="ECO:0000313" key="2">
    <source>
        <dbReference type="EMBL" id="CAD8436716.1"/>
    </source>
</evidence>
<dbReference type="InterPro" id="IPR013216">
    <property type="entry name" value="Methyltransf_11"/>
</dbReference>
<dbReference type="Pfam" id="PF08241">
    <property type="entry name" value="Methyltransf_11"/>
    <property type="match status" value="1"/>
</dbReference>
<sequence length="318" mass="34355">MSCSLARPLVGSRVTLPVALPRAAKRRASPRRALRVSGCSGCTRRDLVTGLVTSATSAGGSRLDASAELSSKARAAYDASFARTMETGMADYEQHMAMVKRELFRDLAGKDVLEIGMNTGPNLRYMRDARSVIGVEPNAESFPYARANAERFGVQNLVLKKGIGERLPGIPDNSLDFVVSTLVMCTVADQAAVAREALRVLKPGGQYLLVDHVRAEFGTPLRLMQQVFDPLNRLTYEGCSLLRDPEDALRGAGFAKVEISRFVAGAADGSWLVAPIGKGVGSEMERADLERAFERRGFLEAIEPHFLLAPTLVGRATA</sequence>
<dbReference type="AlphaFoldDB" id="A0A7S0GTY8"/>
<dbReference type="SUPFAM" id="SSF53335">
    <property type="entry name" value="S-adenosyl-L-methionine-dependent methyltransferases"/>
    <property type="match status" value="1"/>
</dbReference>
<proteinExistence type="predicted"/>
<gene>
    <name evidence="2" type="ORF">MSP1401_LOCUS4291</name>
</gene>
<evidence type="ECO:0000259" key="1">
    <source>
        <dbReference type="Pfam" id="PF08241"/>
    </source>
</evidence>
<protein>
    <recommendedName>
        <fullName evidence="1">Methyltransferase type 11 domain-containing protein</fullName>
    </recommendedName>
</protein>
<feature type="domain" description="Methyltransferase type 11" evidence="1">
    <location>
        <begin position="113"/>
        <end position="208"/>
    </location>
</feature>
<name>A0A7S0GTY8_MICPS</name>
<dbReference type="Gene3D" id="3.40.50.150">
    <property type="entry name" value="Vaccinia Virus protein VP39"/>
    <property type="match status" value="1"/>
</dbReference>
<dbReference type="CDD" id="cd02440">
    <property type="entry name" value="AdoMet_MTases"/>
    <property type="match status" value="1"/>
</dbReference>
<reference evidence="2" key="1">
    <citation type="submission" date="2021-01" db="EMBL/GenBank/DDBJ databases">
        <authorList>
            <person name="Corre E."/>
            <person name="Pelletier E."/>
            <person name="Niang G."/>
            <person name="Scheremetjew M."/>
            <person name="Finn R."/>
            <person name="Kale V."/>
            <person name="Holt S."/>
            <person name="Cochrane G."/>
            <person name="Meng A."/>
            <person name="Brown T."/>
            <person name="Cohen L."/>
        </authorList>
    </citation>
    <scope>NUCLEOTIDE SEQUENCE</scope>
    <source>
        <strain evidence="2">CCAC1681</strain>
    </source>
</reference>
<organism evidence="2">
    <name type="scientific">Micromonas pusilla</name>
    <name type="common">Picoplanktonic green alga</name>
    <name type="synonym">Chromulina pusilla</name>
    <dbReference type="NCBI Taxonomy" id="38833"/>
    <lineage>
        <taxon>Eukaryota</taxon>
        <taxon>Viridiplantae</taxon>
        <taxon>Chlorophyta</taxon>
        <taxon>Mamiellophyceae</taxon>
        <taxon>Mamiellales</taxon>
        <taxon>Mamiellaceae</taxon>
        <taxon>Micromonas</taxon>
    </lineage>
</organism>
<dbReference type="InterPro" id="IPR029063">
    <property type="entry name" value="SAM-dependent_MTases_sf"/>
</dbReference>
<accession>A0A7S0GTY8</accession>
<dbReference type="PANTHER" id="PTHR45036:SF1">
    <property type="entry name" value="METHYLTRANSFERASE LIKE 7A"/>
    <property type="match status" value="1"/>
</dbReference>